<accession>A0A9Q1EM22</accession>
<feature type="region of interest" description="Disordered" evidence="1">
    <location>
        <begin position="1"/>
        <end position="55"/>
    </location>
</feature>
<comment type="caution">
    <text evidence="2">The sequence shown here is derived from an EMBL/GenBank/DDBJ whole genome shotgun (WGS) entry which is preliminary data.</text>
</comment>
<evidence type="ECO:0000313" key="3">
    <source>
        <dbReference type="Proteomes" id="UP001152622"/>
    </source>
</evidence>
<sequence>MPGHKTSPHVFIVPGQPGRTAIDGQPPDGPIQRRPQDKQPVLSRSLGPGPHGPTYEQRWAEVLRQLKAPCLGSAAAMSRVARGIRGAQRDQSLEPLGCAWAERNAAFFPTCPRRQAPAAAPLL</sequence>
<evidence type="ECO:0000313" key="2">
    <source>
        <dbReference type="EMBL" id="KAJ8341330.1"/>
    </source>
</evidence>
<dbReference type="Proteomes" id="UP001152622">
    <property type="component" value="Chromosome 15"/>
</dbReference>
<evidence type="ECO:0000256" key="1">
    <source>
        <dbReference type="SAM" id="MobiDB-lite"/>
    </source>
</evidence>
<dbReference type="EMBL" id="JAINUF010000015">
    <property type="protein sequence ID" value="KAJ8341330.1"/>
    <property type="molecule type" value="Genomic_DNA"/>
</dbReference>
<keyword evidence="3" id="KW-1185">Reference proteome</keyword>
<reference evidence="2" key="1">
    <citation type="journal article" date="2023" name="Science">
        <title>Genome structures resolve the early diversification of teleost fishes.</title>
        <authorList>
            <person name="Parey E."/>
            <person name="Louis A."/>
            <person name="Montfort J."/>
            <person name="Bouchez O."/>
            <person name="Roques C."/>
            <person name="Iampietro C."/>
            <person name="Lluch J."/>
            <person name="Castinel A."/>
            <person name="Donnadieu C."/>
            <person name="Desvignes T."/>
            <person name="Floi Bucao C."/>
            <person name="Jouanno E."/>
            <person name="Wen M."/>
            <person name="Mejri S."/>
            <person name="Dirks R."/>
            <person name="Jansen H."/>
            <person name="Henkel C."/>
            <person name="Chen W.J."/>
            <person name="Zahm M."/>
            <person name="Cabau C."/>
            <person name="Klopp C."/>
            <person name="Thompson A.W."/>
            <person name="Robinson-Rechavi M."/>
            <person name="Braasch I."/>
            <person name="Lecointre G."/>
            <person name="Bobe J."/>
            <person name="Postlethwait J.H."/>
            <person name="Berthelot C."/>
            <person name="Roest Crollius H."/>
            <person name="Guiguen Y."/>
        </authorList>
    </citation>
    <scope>NUCLEOTIDE SEQUENCE</scope>
    <source>
        <strain evidence="2">WJC10195</strain>
    </source>
</reference>
<gene>
    <name evidence="2" type="ORF">SKAU_G00336210</name>
</gene>
<protein>
    <submittedName>
        <fullName evidence="2">Uncharacterized protein</fullName>
    </submittedName>
</protein>
<organism evidence="2 3">
    <name type="scientific">Synaphobranchus kaupii</name>
    <name type="common">Kaup's arrowtooth eel</name>
    <dbReference type="NCBI Taxonomy" id="118154"/>
    <lineage>
        <taxon>Eukaryota</taxon>
        <taxon>Metazoa</taxon>
        <taxon>Chordata</taxon>
        <taxon>Craniata</taxon>
        <taxon>Vertebrata</taxon>
        <taxon>Euteleostomi</taxon>
        <taxon>Actinopterygii</taxon>
        <taxon>Neopterygii</taxon>
        <taxon>Teleostei</taxon>
        <taxon>Anguilliformes</taxon>
        <taxon>Synaphobranchidae</taxon>
        <taxon>Synaphobranchus</taxon>
    </lineage>
</organism>
<name>A0A9Q1EM22_SYNKA</name>
<dbReference type="OrthoDB" id="10497314at2759"/>
<proteinExistence type="predicted"/>
<dbReference type="AlphaFoldDB" id="A0A9Q1EM22"/>